<name>R7QPJ3_CHOCR</name>
<accession>R7QPJ3</accession>
<dbReference type="EMBL" id="HG002103">
    <property type="protein sequence ID" value="CDF39994.1"/>
    <property type="molecule type" value="Genomic_DNA"/>
</dbReference>
<evidence type="ECO:0000313" key="2">
    <source>
        <dbReference type="EMBL" id="CDF39994.1"/>
    </source>
</evidence>
<feature type="region of interest" description="Disordered" evidence="1">
    <location>
        <begin position="1"/>
        <end position="29"/>
    </location>
</feature>
<evidence type="ECO:0000256" key="1">
    <source>
        <dbReference type="SAM" id="MobiDB-lite"/>
    </source>
</evidence>
<sequence length="29" mass="2965">MIDALYTLNRSATGGGEGGQARTCPRPTA</sequence>
<organism evidence="2 3">
    <name type="scientific">Chondrus crispus</name>
    <name type="common">Carrageen Irish moss</name>
    <name type="synonym">Polymorpha crispa</name>
    <dbReference type="NCBI Taxonomy" id="2769"/>
    <lineage>
        <taxon>Eukaryota</taxon>
        <taxon>Rhodophyta</taxon>
        <taxon>Florideophyceae</taxon>
        <taxon>Rhodymeniophycidae</taxon>
        <taxon>Gigartinales</taxon>
        <taxon>Gigartinaceae</taxon>
        <taxon>Chondrus</taxon>
    </lineage>
</organism>
<dbReference type="AlphaFoldDB" id="R7QPJ3"/>
<dbReference type="GeneID" id="17318006"/>
<dbReference type="Proteomes" id="UP000012073">
    <property type="component" value="Unassembled WGS sequence"/>
</dbReference>
<protein>
    <submittedName>
        <fullName evidence="2">Uncharacterized protein</fullName>
    </submittedName>
</protein>
<evidence type="ECO:0000313" key="3">
    <source>
        <dbReference type="Proteomes" id="UP000012073"/>
    </source>
</evidence>
<dbReference type="Gramene" id="CDF39994">
    <property type="protein sequence ID" value="CDF39994"/>
    <property type="gene ID" value="CHC_T00006944001"/>
</dbReference>
<gene>
    <name evidence="2" type="ORF">CHC_T00006944001</name>
</gene>
<proteinExistence type="predicted"/>
<keyword evidence="3" id="KW-1185">Reference proteome</keyword>
<reference evidence="3" key="1">
    <citation type="journal article" date="2013" name="Proc. Natl. Acad. Sci. U.S.A.">
        <title>Genome structure and metabolic features in the red seaweed Chondrus crispus shed light on evolution of the Archaeplastida.</title>
        <authorList>
            <person name="Collen J."/>
            <person name="Porcel B."/>
            <person name="Carre W."/>
            <person name="Ball S.G."/>
            <person name="Chaparro C."/>
            <person name="Tonon T."/>
            <person name="Barbeyron T."/>
            <person name="Michel G."/>
            <person name="Noel B."/>
            <person name="Valentin K."/>
            <person name="Elias M."/>
            <person name="Artiguenave F."/>
            <person name="Arun A."/>
            <person name="Aury J.M."/>
            <person name="Barbosa-Neto J.F."/>
            <person name="Bothwell J.H."/>
            <person name="Bouget F.Y."/>
            <person name="Brillet L."/>
            <person name="Cabello-Hurtado F."/>
            <person name="Capella-Gutierrez S."/>
            <person name="Charrier B."/>
            <person name="Cladiere L."/>
            <person name="Cock J.M."/>
            <person name="Coelho S.M."/>
            <person name="Colleoni C."/>
            <person name="Czjzek M."/>
            <person name="Da Silva C."/>
            <person name="Delage L."/>
            <person name="Denoeud F."/>
            <person name="Deschamps P."/>
            <person name="Dittami S.M."/>
            <person name="Gabaldon T."/>
            <person name="Gachon C.M."/>
            <person name="Groisillier A."/>
            <person name="Herve C."/>
            <person name="Jabbari K."/>
            <person name="Katinka M."/>
            <person name="Kloareg B."/>
            <person name="Kowalczyk N."/>
            <person name="Labadie K."/>
            <person name="Leblanc C."/>
            <person name="Lopez P.J."/>
            <person name="McLachlan D.H."/>
            <person name="Meslet-Cladiere L."/>
            <person name="Moustafa A."/>
            <person name="Nehr Z."/>
            <person name="Nyvall Collen P."/>
            <person name="Panaud O."/>
            <person name="Partensky F."/>
            <person name="Poulain J."/>
            <person name="Rensing S.A."/>
            <person name="Rousvoal S."/>
            <person name="Samson G."/>
            <person name="Symeonidi A."/>
            <person name="Weissenbach J."/>
            <person name="Zambounis A."/>
            <person name="Wincker P."/>
            <person name="Boyen C."/>
        </authorList>
    </citation>
    <scope>NUCLEOTIDE SEQUENCE [LARGE SCALE GENOMIC DNA]</scope>
    <source>
        <strain evidence="3">cv. Stackhouse</strain>
    </source>
</reference>
<dbReference type="RefSeq" id="XP_005710288.1">
    <property type="nucleotide sequence ID" value="XM_005710231.1"/>
</dbReference>
<dbReference type="KEGG" id="ccp:CHC_T00006944001"/>